<accession>W7A7I7</accession>
<dbReference type="OrthoDB" id="387540at2759"/>
<evidence type="ECO:0008006" key="5">
    <source>
        <dbReference type="Google" id="ProtNLM"/>
    </source>
</evidence>
<keyword evidence="1" id="KW-0472">Membrane</keyword>
<dbReference type="GeneID" id="20037535"/>
<feature type="signal peptide" evidence="2">
    <location>
        <begin position="1"/>
        <end position="27"/>
    </location>
</feature>
<proteinExistence type="predicted"/>
<feature type="transmembrane region" description="Helical" evidence="1">
    <location>
        <begin position="403"/>
        <end position="433"/>
    </location>
</feature>
<keyword evidence="1" id="KW-0812">Transmembrane</keyword>
<evidence type="ECO:0000313" key="3">
    <source>
        <dbReference type="EMBL" id="EUD67555.1"/>
    </source>
</evidence>
<dbReference type="VEuPathDB" id="PlasmoDB:C922_02261"/>
<keyword evidence="2" id="KW-0732">Signal</keyword>
<sequence length="454" mass="54190">MLNIFITHLLLLIISIWTLERFNIVECTCHSVWEKKFKIQDKANADTNRTLTENQNKYHKAGDWSYSYSSVRWQSRTSYAEKRNARRFLNSDNGNTRYLPTFGHANYVILQDHNYPSYEHSYNYSRYRNWNGATRARIRRQNVGTRKRRKFKSANRRNFENISGQKFENPLRQHFESPYRLHFKEPNRRYLEGLPRRYIEGSGHHIFQRTNRLDVDYDDIKSFSNSDRNYEDIRYALIDDDDDEGSSSEEDNLSNYSFNDCLSRRCRIPYEYKRYSGHHKSYGRDDYSVYDDTYDTHTLGGTRYVISEHGSHNALEDDDGDDYDDLAFLDKHYTLPLKNRHDTYRSSEYVVNQGEGKDYESYNLATVPPRKRRSRNKSRIKHYIKKYNAEVVKLLPSLSTGSFVAGVVFSLFNYVAIPIICSTLSYIFSCFYIKELRKKMKKQKRIKRQYLMDT</sequence>
<dbReference type="EMBL" id="KI965466">
    <property type="protein sequence ID" value="EUD67555.1"/>
    <property type="molecule type" value="Genomic_DNA"/>
</dbReference>
<evidence type="ECO:0000313" key="4">
    <source>
        <dbReference type="Proteomes" id="UP000030640"/>
    </source>
</evidence>
<feature type="chain" id="PRO_5004887599" description="Pv-fam-d protein" evidence="2">
    <location>
        <begin position="28"/>
        <end position="454"/>
    </location>
</feature>
<name>W7A7I7_9APIC</name>
<dbReference type="AlphaFoldDB" id="W7A7I7"/>
<protein>
    <recommendedName>
        <fullName evidence="5">Pv-fam-d protein</fullName>
    </recommendedName>
</protein>
<gene>
    <name evidence="3" type="ORF">C922_02261</name>
</gene>
<evidence type="ECO:0000256" key="2">
    <source>
        <dbReference type="SAM" id="SignalP"/>
    </source>
</evidence>
<reference evidence="3 4" key="1">
    <citation type="submission" date="2013-02" db="EMBL/GenBank/DDBJ databases">
        <title>The Genome Sequence of Plasmodium inui San Antonio 1.</title>
        <authorList>
            <consortium name="The Broad Institute Genome Sequencing Platform"/>
            <consortium name="The Broad Institute Genome Sequencing Center for Infectious Disease"/>
            <person name="Neafsey D."/>
            <person name="Cheeseman I."/>
            <person name="Volkman S."/>
            <person name="Adams J."/>
            <person name="Walker B."/>
            <person name="Young S.K."/>
            <person name="Zeng Q."/>
            <person name="Gargeya S."/>
            <person name="Fitzgerald M."/>
            <person name="Haas B."/>
            <person name="Abouelleil A."/>
            <person name="Alvarado L."/>
            <person name="Arachchi H.M."/>
            <person name="Berlin A.M."/>
            <person name="Chapman S.B."/>
            <person name="Dewar J."/>
            <person name="Goldberg J."/>
            <person name="Griggs A."/>
            <person name="Gujja S."/>
            <person name="Hansen M."/>
            <person name="Howarth C."/>
            <person name="Imamovic A."/>
            <person name="Larimer J."/>
            <person name="McCowan C."/>
            <person name="Murphy C."/>
            <person name="Neiman D."/>
            <person name="Pearson M."/>
            <person name="Priest M."/>
            <person name="Roberts A."/>
            <person name="Saif S."/>
            <person name="Shea T."/>
            <person name="Sisk P."/>
            <person name="Sykes S."/>
            <person name="Wortman J."/>
            <person name="Nusbaum C."/>
            <person name="Birren B."/>
        </authorList>
    </citation>
    <scope>NUCLEOTIDE SEQUENCE [LARGE SCALE GENOMIC DNA]</scope>
    <source>
        <strain evidence="3 4">San Antonio 1</strain>
    </source>
</reference>
<dbReference type="Proteomes" id="UP000030640">
    <property type="component" value="Unassembled WGS sequence"/>
</dbReference>
<keyword evidence="1" id="KW-1133">Transmembrane helix</keyword>
<organism evidence="3 4">
    <name type="scientific">Plasmodium inui San Antonio 1</name>
    <dbReference type="NCBI Taxonomy" id="1237626"/>
    <lineage>
        <taxon>Eukaryota</taxon>
        <taxon>Sar</taxon>
        <taxon>Alveolata</taxon>
        <taxon>Apicomplexa</taxon>
        <taxon>Aconoidasida</taxon>
        <taxon>Haemosporida</taxon>
        <taxon>Plasmodiidae</taxon>
        <taxon>Plasmodium</taxon>
        <taxon>Plasmodium (Plasmodium)</taxon>
    </lineage>
</organism>
<dbReference type="RefSeq" id="XP_008816082.1">
    <property type="nucleotide sequence ID" value="XM_008817860.1"/>
</dbReference>
<evidence type="ECO:0000256" key="1">
    <source>
        <dbReference type="SAM" id="Phobius"/>
    </source>
</evidence>
<keyword evidence="4" id="KW-1185">Reference proteome</keyword>